<dbReference type="GO" id="GO:0016020">
    <property type="term" value="C:membrane"/>
    <property type="evidence" value="ECO:0007669"/>
    <property type="project" value="UniProtKB-SubCell"/>
</dbReference>
<reference evidence="15" key="4">
    <citation type="submission" date="2025-08" db="UniProtKB">
        <authorList>
            <consortium name="Ensembl"/>
        </authorList>
    </citation>
    <scope>IDENTIFICATION</scope>
</reference>
<dbReference type="GO" id="GO:0004222">
    <property type="term" value="F:metalloendopeptidase activity"/>
    <property type="evidence" value="ECO:0007669"/>
    <property type="project" value="InterPro"/>
</dbReference>
<evidence type="ECO:0000259" key="13">
    <source>
        <dbReference type="PROSITE" id="PS50214"/>
    </source>
</evidence>
<feature type="binding site" evidence="8">
    <location>
        <position position="340"/>
    </location>
    <ligand>
        <name>Zn(2+)</name>
        <dbReference type="ChEBI" id="CHEBI:29105"/>
        <note>catalytic</note>
    </ligand>
</feature>
<sequence length="866" mass="96812">MHWIPVNFYVFIICTTTFVGCDTWSNQLPEVERYEIVKPRKLDIVLRKRALSSSEIVYPEKVSYSLNLEGNETIVHLEKNKGLLGKWYSETRYTENGTEVTETPQLKDHCYYHGIIDGVNDSSVSMSTCSGLRGVLMAGARVYLIEPLEGAEAGEHALYREEHLRVKRGTCGTSNYTIYDNEPKVAAIYQTFGQRLPQDFRNTKYVELYLVVDNAEYQKYDRDFLKVRKRMIEIVNHVDQLYRTLNARIALVGLEVWSQSDKFTVSTNPDVTLDRFLIWRENLKKKHDNAQFVTGKNFDGSTVGLATKHSMCGYHSAGVNEDHSKNAIGLASTIAHEMGHNFGMLHDEDHGLRCKCYKSKQEGGCVMDGQTGTIFPKVFSSCSSEDMKNFLISRRPNCLLNAPGVDRLYESPACGNRFLDPGEQCDCGTAEECTNPCCNFTTCRFNDGMECSDGECCQNCKIKPLGQLCRAARHDCDLNEYCDGVNTQCPEDVFRMNGFPCKNGEGYCYKGRCPTHKQHCVDLWGKGTMVAEDVCFELNRNGNAHFHCRKTARGFVACQEKDMKCGKMHCTGGSQKMNLRRFTQWLNNRKSCVVAEIMLQSKETTDVSLVPMGTKCGDEMVCYNSQCQSLLLYGSPNCSAKCHNRGVCNHKAECHCDPGWAPPYCDTQTKYSTSGGISALVIVVSVILPLIILAILITIALLYYKKSQKQEYIKKTQMKPSLSSGLSNPLFAEGKDRTNFKVAYASNRNPNVKHSMTTVPKPFVFTEIPAVNPSRQAPKPPSSPETFIATDAAKPLQIVKPSAPPPPPPSSKPITYQAVAERVPPVVKPNAIPVPAVKPVFPTAPAKQPQVGFRPKVALMPPIQRR</sequence>
<dbReference type="PROSITE" id="PS00427">
    <property type="entry name" value="DISINTEGRIN_1"/>
    <property type="match status" value="1"/>
</dbReference>
<proteinExistence type="predicted"/>
<feature type="domain" description="Disintegrin" evidence="13">
    <location>
        <begin position="411"/>
        <end position="497"/>
    </location>
</feature>
<feature type="region of interest" description="Disordered" evidence="9">
    <location>
        <begin position="843"/>
        <end position="866"/>
    </location>
</feature>
<dbReference type="Ensembl" id="ENSCMIT00000021057.1">
    <property type="protein sequence ID" value="ENSCMIP00000020678.1"/>
    <property type="gene ID" value="ENSCMIG00000009508.1"/>
</dbReference>
<dbReference type="FunFam" id="4.10.70.10:FF:000001">
    <property type="entry name" value="Disintegrin and metalloproteinase domain-containing protein 22"/>
    <property type="match status" value="1"/>
</dbReference>
<evidence type="ECO:0000256" key="3">
    <source>
        <dbReference type="ARBA" id="ARBA00022989"/>
    </source>
</evidence>
<keyword evidence="8" id="KW-0479">Metal-binding</keyword>
<feature type="domain" description="Peptidase M12B" evidence="14">
    <location>
        <begin position="204"/>
        <end position="403"/>
    </location>
</feature>
<dbReference type="InterPro" id="IPR006586">
    <property type="entry name" value="ADAM_Cys-rich"/>
</dbReference>
<feature type="binding site" evidence="8">
    <location>
        <position position="346"/>
    </location>
    <ligand>
        <name>Zn(2+)</name>
        <dbReference type="ChEBI" id="CHEBI:29105"/>
        <note>catalytic</note>
    </ligand>
</feature>
<keyword evidence="8" id="KW-0862">Zinc</keyword>
<feature type="signal peptide" evidence="11">
    <location>
        <begin position="1"/>
        <end position="21"/>
    </location>
</feature>
<reference evidence="16" key="2">
    <citation type="journal article" date="2007" name="PLoS Biol.">
        <title>Survey sequencing and comparative analysis of the elephant shark (Callorhinchus milii) genome.</title>
        <authorList>
            <person name="Venkatesh B."/>
            <person name="Kirkness E.F."/>
            <person name="Loh Y.H."/>
            <person name="Halpern A.L."/>
            <person name="Lee A.P."/>
            <person name="Johnson J."/>
            <person name="Dandona N."/>
            <person name="Viswanathan L.D."/>
            <person name="Tay A."/>
            <person name="Venter J.C."/>
            <person name="Strausberg R.L."/>
            <person name="Brenner S."/>
        </authorList>
    </citation>
    <scope>NUCLEOTIDE SEQUENCE [LARGE SCALE GENOMIC DNA]</scope>
</reference>
<evidence type="ECO:0000256" key="9">
    <source>
        <dbReference type="SAM" id="MobiDB-lite"/>
    </source>
</evidence>
<evidence type="ECO:0000259" key="14">
    <source>
        <dbReference type="PROSITE" id="PS50215"/>
    </source>
</evidence>
<dbReference type="SUPFAM" id="SSF57552">
    <property type="entry name" value="Blood coagulation inhibitor (disintegrin)"/>
    <property type="match status" value="1"/>
</dbReference>
<evidence type="ECO:0000313" key="16">
    <source>
        <dbReference type="Proteomes" id="UP000314986"/>
    </source>
</evidence>
<dbReference type="GeneTree" id="ENSGT00940000158585"/>
<keyword evidence="5 7" id="KW-1015">Disulfide bond</keyword>
<dbReference type="Pfam" id="PF08516">
    <property type="entry name" value="ADAM_CR"/>
    <property type="match status" value="1"/>
</dbReference>
<dbReference type="GO" id="GO:0046872">
    <property type="term" value="F:metal ion binding"/>
    <property type="evidence" value="ECO:0007669"/>
    <property type="project" value="UniProtKB-KW"/>
</dbReference>
<dbReference type="CDD" id="cd04269">
    <property type="entry name" value="ZnMc_adamalysin_II_like"/>
    <property type="match status" value="1"/>
</dbReference>
<dbReference type="GO" id="GO:0002693">
    <property type="term" value="P:positive regulation of cellular extravasation"/>
    <property type="evidence" value="ECO:0007669"/>
    <property type="project" value="TreeGrafter"/>
</dbReference>
<dbReference type="GO" id="GO:0006954">
    <property type="term" value="P:inflammatory response"/>
    <property type="evidence" value="ECO:0007669"/>
    <property type="project" value="TreeGrafter"/>
</dbReference>
<evidence type="ECO:0000256" key="10">
    <source>
        <dbReference type="SAM" id="Phobius"/>
    </source>
</evidence>
<dbReference type="SMART" id="SM00608">
    <property type="entry name" value="ACR"/>
    <property type="match status" value="1"/>
</dbReference>
<gene>
    <name evidence="15" type="primary">adam8a</name>
</gene>
<evidence type="ECO:0000256" key="5">
    <source>
        <dbReference type="ARBA" id="ARBA00023157"/>
    </source>
</evidence>
<keyword evidence="7" id="KW-0245">EGF-like domain</keyword>
<comment type="caution">
    <text evidence="7">Lacks conserved residue(s) required for the propagation of feature annotation.</text>
</comment>
<name>A0A4W3HTJ0_CALMI</name>
<keyword evidence="2 10" id="KW-0812">Transmembrane</keyword>
<dbReference type="GO" id="GO:0050839">
    <property type="term" value="F:cell adhesion molecule binding"/>
    <property type="evidence" value="ECO:0007669"/>
    <property type="project" value="TreeGrafter"/>
</dbReference>
<feature type="disulfide bond" evidence="6">
    <location>
        <begin position="469"/>
        <end position="489"/>
    </location>
</feature>
<dbReference type="SUPFAM" id="SSF55486">
    <property type="entry name" value="Metalloproteases ('zincins'), catalytic domain"/>
    <property type="match status" value="1"/>
</dbReference>
<reference evidence="16" key="1">
    <citation type="journal article" date="2006" name="Science">
        <title>Ancient noncoding elements conserved in the human genome.</title>
        <authorList>
            <person name="Venkatesh B."/>
            <person name="Kirkness E.F."/>
            <person name="Loh Y.H."/>
            <person name="Halpern A.L."/>
            <person name="Lee A.P."/>
            <person name="Johnson J."/>
            <person name="Dandona N."/>
            <person name="Viswanathan L.D."/>
            <person name="Tay A."/>
            <person name="Venter J.C."/>
            <person name="Strausberg R.L."/>
            <person name="Brenner S."/>
        </authorList>
    </citation>
    <scope>NUCLEOTIDE SEQUENCE [LARGE SCALE GENOMIC DNA]</scope>
</reference>
<feature type="domain" description="EGF-like" evidence="12">
    <location>
        <begin position="634"/>
        <end position="666"/>
    </location>
</feature>
<feature type="disulfide bond" evidence="7">
    <location>
        <begin position="638"/>
        <end position="648"/>
    </location>
</feature>
<feature type="disulfide bond" evidence="7">
    <location>
        <begin position="656"/>
        <end position="665"/>
    </location>
</feature>
<protein>
    <recommendedName>
        <fullName evidence="17">Disintegrin and metalloproteinase domain-containing protein 8</fullName>
    </recommendedName>
</protein>
<evidence type="ECO:0000256" key="2">
    <source>
        <dbReference type="ARBA" id="ARBA00022692"/>
    </source>
</evidence>
<evidence type="ECO:0000256" key="1">
    <source>
        <dbReference type="ARBA" id="ARBA00004479"/>
    </source>
</evidence>
<dbReference type="InterPro" id="IPR018358">
    <property type="entry name" value="Disintegrin_CS"/>
</dbReference>
<keyword evidence="16" id="KW-1185">Reference proteome</keyword>
<keyword evidence="3 10" id="KW-1133">Transmembrane helix</keyword>
<dbReference type="InterPro" id="IPR024079">
    <property type="entry name" value="MetalloPept_cat_dom_sf"/>
</dbReference>
<feature type="transmembrane region" description="Helical" evidence="10">
    <location>
        <begin position="677"/>
        <end position="704"/>
    </location>
</feature>
<organism evidence="15 16">
    <name type="scientific">Callorhinchus milii</name>
    <name type="common">Ghost shark</name>
    <dbReference type="NCBI Taxonomy" id="7868"/>
    <lineage>
        <taxon>Eukaryota</taxon>
        <taxon>Metazoa</taxon>
        <taxon>Chordata</taxon>
        <taxon>Craniata</taxon>
        <taxon>Vertebrata</taxon>
        <taxon>Chondrichthyes</taxon>
        <taxon>Holocephali</taxon>
        <taxon>Chimaeriformes</taxon>
        <taxon>Callorhinchidae</taxon>
        <taxon>Callorhinchus</taxon>
    </lineage>
</organism>
<dbReference type="PROSITE" id="PS50215">
    <property type="entry name" value="ADAM_MEPRO"/>
    <property type="match status" value="1"/>
</dbReference>
<reference evidence="16" key="3">
    <citation type="journal article" date="2014" name="Nature">
        <title>Elephant shark genome provides unique insights into gnathostome evolution.</title>
        <authorList>
            <consortium name="International Elephant Shark Genome Sequencing Consortium"/>
            <person name="Venkatesh B."/>
            <person name="Lee A.P."/>
            <person name="Ravi V."/>
            <person name="Maurya A.K."/>
            <person name="Lian M.M."/>
            <person name="Swann J.B."/>
            <person name="Ohta Y."/>
            <person name="Flajnik M.F."/>
            <person name="Sutoh Y."/>
            <person name="Kasahara M."/>
            <person name="Hoon S."/>
            <person name="Gangu V."/>
            <person name="Roy S.W."/>
            <person name="Irimia M."/>
            <person name="Korzh V."/>
            <person name="Kondrychyn I."/>
            <person name="Lim Z.W."/>
            <person name="Tay B.H."/>
            <person name="Tohari S."/>
            <person name="Kong K.W."/>
            <person name="Ho S."/>
            <person name="Lorente-Galdos B."/>
            <person name="Quilez J."/>
            <person name="Marques-Bonet T."/>
            <person name="Raney B.J."/>
            <person name="Ingham P.W."/>
            <person name="Tay A."/>
            <person name="Hillier L.W."/>
            <person name="Minx P."/>
            <person name="Boehm T."/>
            <person name="Wilson R.K."/>
            <person name="Brenner S."/>
            <person name="Warren W.C."/>
        </authorList>
    </citation>
    <scope>NUCLEOTIDE SEQUENCE [LARGE SCALE GENOMIC DNA]</scope>
</reference>
<evidence type="ECO:0000313" key="15">
    <source>
        <dbReference type="Ensembl" id="ENSCMIP00000020678.1"/>
    </source>
</evidence>
<evidence type="ECO:0008006" key="17">
    <source>
        <dbReference type="Google" id="ProtNLM"/>
    </source>
</evidence>
<feature type="binding site" evidence="8">
    <location>
        <position position="336"/>
    </location>
    <ligand>
        <name>Zn(2+)</name>
        <dbReference type="ChEBI" id="CHEBI:29105"/>
        <note>catalytic</note>
    </ligand>
</feature>
<evidence type="ECO:0000256" key="7">
    <source>
        <dbReference type="PROSITE-ProRule" id="PRU00076"/>
    </source>
</evidence>
<dbReference type="PRINTS" id="PR00289">
    <property type="entry name" value="DISINTEGRIN"/>
</dbReference>
<dbReference type="Pfam" id="PF00200">
    <property type="entry name" value="Disintegrin"/>
    <property type="match status" value="1"/>
</dbReference>
<dbReference type="SMART" id="SM00050">
    <property type="entry name" value="DISIN"/>
    <property type="match status" value="1"/>
</dbReference>
<dbReference type="Pfam" id="PF01562">
    <property type="entry name" value="Pep_M12B_propep"/>
    <property type="match status" value="1"/>
</dbReference>
<comment type="subcellular location">
    <subcellularLocation>
        <location evidence="1">Membrane</location>
        <topology evidence="1">Single-pass type I membrane protein</topology>
    </subcellularLocation>
</comment>
<feature type="chain" id="PRO_5021338004" description="Disintegrin and metalloproteinase domain-containing protein 8" evidence="11">
    <location>
        <begin position="22"/>
        <end position="866"/>
    </location>
</feature>
<evidence type="ECO:0000256" key="6">
    <source>
        <dbReference type="PROSITE-ProRule" id="PRU00068"/>
    </source>
</evidence>
<keyword evidence="4 10" id="KW-0472">Membrane</keyword>
<evidence type="ECO:0000256" key="11">
    <source>
        <dbReference type="SAM" id="SignalP"/>
    </source>
</evidence>
<dbReference type="GO" id="GO:0006508">
    <property type="term" value="P:proteolysis"/>
    <property type="evidence" value="ECO:0007669"/>
    <property type="project" value="InterPro"/>
</dbReference>
<dbReference type="PROSITE" id="PS50026">
    <property type="entry name" value="EGF_3"/>
    <property type="match status" value="1"/>
</dbReference>
<dbReference type="InterPro" id="IPR034027">
    <property type="entry name" value="Reprolysin_adamalysin"/>
</dbReference>
<dbReference type="GO" id="GO:0051044">
    <property type="term" value="P:positive regulation of membrane protein ectodomain proteolysis"/>
    <property type="evidence" value="ECO:0007669"/>
    <property type="project" value="TreeGrafter"/>
</dbReference>
<dbReference type="FunFam" id="3.40.390.10:FF:000002">
    <property type="entry name" value="Disintegrin and metalloproteinase domain-containing protein 22"/>
    <property type="match status" value="1"/>
</dbReference>
<dbReference type="InterPro" id="IPR036436">
    <property type="entry name" value="Disintegrin_dom_sf"/>
</dbReference>
<dbReference type="PANTHER" id="PTHR11905">
    <property type="entry name" value="ADAM A DISINTEGRIN AND METALLOPROTEASE DOMAIN"/>
    <property type="match status" value="1"/>
</dbReference>
<dbReference type="Gene3D" id="4.10.70.10">
    <property type="entry name" value="Disintegrin domain"/>
    <property type="match status" value="1"/>
</dbReference>
<accession>A0A4W3HTJ0</accession>
<dbReference type="InterPro" id="IPR001590">
    <property type="entry name" value="Peptidase_M12B"/>
</dbReference>
<dbReference type="Pfam" id="PF01421">
    <property type="entry name" value="Reprolysin"/>
    <property type="match status" value="1"/>
</dbReference>
<dbReference type="GO" id="GO:0022407">
    <property type="term" value="P:regulation of cell-cell adhesion"/>
    <property type="evidence" value="ECO:0007669"/>
    <property type="project" value="TreeGrafter"/>
</dbReference>
<dbReference type="Gene3D" id="3.40.390.10">
    <property type="entry name" value="Collagenase (Catalytic Domain)"/>
    <property type="match status" value="1"/>
</dbReference>
<evidence type="ECO:0000259" key="12">
    <source>
        <dbReference type="PROSITE" id="PS50026"/>
    </source>
</evidence>
<feature type="active site" evidence="8">
    <location>
        <position position="337"/>
    </location>
</feature>
<dbReference type="PANTHER" id="PTHR11905:SF20">
    <property type="entry name" value="DISINTEGRIN AND METALLOPROTEINASE DOMAIN-CONTAINING PROTEIN 8"/>
    <property type="match status" value="1"/>
</dbReference>
<dbReference type="AlphaFoldDB" id="A0A4W3HTJ0"/>
<evidence type="ECO:0000256" key="8">
    <source>
        <dbReference type="PROSITE-ProRule" id="PRU00276"/>
    </source>
</evidence>
<evidence type="ECO:0000256" key="4">
    <source>
        <dbReference type="ARBA" id="ARBA00023136"/>
    </source>
</evidence>
<dbReference type="PROSITE" id="PS50214">
    <property type="entry name" value="DISINTEGRIN_2"/>
    <property type="match status" value="1"/>
</dbReference>
<dbReference type="InterPro" id="IPR002870">
    <property type="entry name" value="Peptidase_M12B_N"/>
</dbReference>
<dbReference type="Proteomes" id="UP000314986">
    <property type="component" value="Unassembled WGS sequence"/>
</dbReference>
<dbReference type="PROSITE" id="PS01186">
    <property type="entry name" value="EGF_2"/>
    <property type="match status" value="1"/>
</dbReference>
<dbReference type="InterPro" id="IPR001762">
    <property type="entry name" value="Disintegrin_dom"/>
</dbReference>
<reference evidence="15" key="5">
    <citation type="submission" date="2025-09" db="UniProtKB">
        <authorList>
            <consortium name="Ensembl"/>
        </authorList>
    </citation>
    <scope>IDENTIFICATION</scope>
</reference>
<dbReference type="InterPro" id="IPR000742">
    <property type="entry name" value="EGF"/>
</dbReference>
<keyword evidence="11" id="KW-0732">Signal</keyword>